<gene>
    <name evidence="2" type="ORF">P170DRAFT_352630</name>
</gene>
<evidence type="ECO:0000256" key="1">
    <source>
        <dbReference type="SAM" id="MobiDB-lite"/>
    </source>
</evidence>
<name>A0A2I2GFF2_9EURO</name>
<proteinExistence type="predicted"/>
<accession>A0A2I2GFF2</accession>
<dbReference type="VEuPathDB" id="FungiDB:P170DRAFT_352630"/>
<feature type="region of interest" description="Disordered" evidence="1">
    <location>
        <begin position="52"/>
        <end position="74"/>
    </location>
</feature>
<sequence>MKEEKNKHPNKIKINLISNTKEQDTIINNKIRLDKINKICEIGEAQIPLSKNNTQVQVSGQKRKSRDNNIFKYH</sequence>
<keyword evidence="3" id="KW-1185">Reference proteome</keyword>
<comment type="caution">
    <text evidence="2">The sequence shown here is derived from an EMBL/GenBank/DDBJ whole genome shotgun (WGS) entry which is preliminary data.</text>
</comment>
<dbReference type="EMBL" id="MSFO01000002">
    <property type="protein sequence ID" value="PLB51609.1"/>
    <property type="molecule type" value="Genomic_DNA"/>
</dbReference>
<organism evidence="2 3">
    <name type="scientific">Aspergillus steynii IBT 23096</name>
    <dbReference type="NCBI Taxonomy" id="1392250"/>
    <lineage>
        <taxon>Eukaryota</taxon>
        <taxon>Fungi</taxon>
        <taxon>Dikarya</taxon>
        <taxon>Ascomycota</taxon>
        <taxon>Pezizomycotina</taxon>
        <taxon>Eurotiomycetes</taxon>
        <taxon>Eurotiomycetidae</taxon>
        <taxon>Eurotiales</taxon>
        <taxon>Aspergillaceae</taxon>
        <taxon>Aspergillus</taxon>
        <taxon>Aspergillus subgen. Circumdati</taxon>
    </lineage>
</organism>
<dbReference type="AlphaFoldDB" id="A0A2I2GFF2"/>
<dbReference type="Proteomes" id="UP000234275">
    <property type="component" value="Unassembled WGS sequence"/>
</dbReference>
<reference evidence="2 3" key="1">
    <citation type="submission" date="2016-12" db="EMBL/GenBank/DDBJ databases">
        <title>The genomes of Aspergillus section Nigri reveals drivers in fungal speciation.</title>
        <authorList>
            <consortium name="DOE Joint Genome Institute"/>
            <person name="Vesth T.C."/>
            <person name="Nybo J."/>
            <person name="Theobald S."/>
            <person name="Brandl J."/>
            <person name="Frisvad J.C."/>
            <person name="Nielsen K.F."/>
            <person name="Lyhne E.K."/>
            <person name="Kogle M.E."/>
            <person name="Kuo A."/>
            <person name="Riley R."/>
            <person name="Clum A."/>
            <person name="Nolan M."/>
            <person name="Lipzen A."/>
            <person name="Salamov A."/>
            <person name="Henrissat B."/>
            <person name="Wiebenga A."/>
            <person name="De Vries R.P."/>
            <person name="Grigoriev I.V."/>
            <person name="Mortensen U.H."/>
            <person name="Andersen M.R."/>
            <person name="Baker S.E."/>
        </authorList>
    </citation>
    <scope>NUCLEOTIDE SEQUENCE [LARGE SCALE GENOMIC DNA]</scope>
    <source>
        <strain evidence="2 3">IBT 23096</strain>
    </source>
</reference>
<protein>
    <submittedName>
        <fullName evidence="2">Uncharacterized protein</fullName>
    </submittedName>
</protein>
<dbReference type="GeneID" id="36551631"/>
<evidence type="ECO:0000313" key="2">
    <source>
        <dbReference type="EMBL" id="PLB51609.1"/>
    </source>
</evidence>
<evidence type="ECO:0000313" key="3">
    <source>
        <dbReference type="Proteomes" id="UP000234275"/>
    </source>
</evidence>
<dbReference type="RefSeq" id="XP_024706911.1">
    <property type="nucleotide sequence ID" value="XM_024843931.1"/>
</dbReference>